<dbReference type="Proteomes" id="UP001215151">
    <property type="component" value="Unassembled WGS sequence"/>
</dbReference>
<keyword evidence="3" id="KW-1185">Reference proteome</keyword>
<feature type="compositionally biased region" description="Pro residues" evidence="1">
    <location>
        <begin position="389"/>
        <end position="400"/>
    </location>
</feature>
<reference evidence="2" key="1">
    <citation type="submission" date="2022-11" db="EMBL/GenBank/DDBJ databases">
        <title>Genome Sequence of Cubamyces cubensis.</title>
        <authorList>
            <person name="Buettner E."/>
        </authorList>
    </citation>
    <scope>NUCLEOTIDE SEQUENCE</scope>
    <source>
        <strain evidence="2">MPL-01</strain>
    </source>
</reference>
<sequence length="436" mass="48005">MTEAPPVSQPTVPDTPARLFRAPMPAQMKADWDQDADPQSMPGSLAAWFSFVFQGCPFKSATYQAQRVAWFDRFHSNKQVFVDLGIRSHFNVHKLHWMQHYLTSIIDLGTCDGLSTEISERLHIDCVKLAYRASNHKDVVRAVQSLRTLLRLLPLKAMATLGLALRYLSTLRAPVSLSQLEDDAPPHDNSDSDEEVSFFPSYQVASRPAAILTGNEIMVAFQAESFPTTLNPPAAFHVHSCNVQVPEQETKATLTIVLAVTHRVPTPGPQGSLPWPASPTPKRETATDQPIGRFTTYVDTVDSRTTVEDSLALFELSAASVQEESETESELDEERCLPFPTEIEPPTDKREPFTTPQSSESDTQPRPPTRPVSLSSTNLRSLPISSLPTPSPSSPYPNPDPILTCASPTSGRTPTPNPVLVRPPELNSGQHGPNTW</sequence>
<feature type="region of interest" description="Disordered" evidence="1">
    <location>
        <begin position="265"/>
        <end position="291"/>
    </location>
</feature>
<evidence type="ECO:0000313" key="3">
    <source>
        <dbReference type="Proteomes" id="UP001215151"/>
    </source>
</evidence>
<accession>A0AAD7TYF0</accession>
<dbReference type="AlphaFoldDB" id="A0AAD7TYF0"/>
<feature type="compositionally biased region" description="Polar residues" evidence="1">
    <location>
        <begin position="427"/>
        <end position="436"/>
    </location>
</feature>
<feature type="compositionally biased region" description="Polar residues" evidence="1">
    <location>
        <begin position="354"/>
        <end position="364"/>
    </location>
</feature>
<feature type="compositionally biased region" description="Low complexity" evidence="1">
    <location>
        <begin position="379"/>
        <end position="388"/>
    </location>
</feature>
<organism evidence="2 3">
    <name type="scientific">Trametes cubensis</name>
    <dbReference type="NCBI Taxonomy" id="1111947"/>
    <lineage>
        <taxon>Eukaryota</taxon>
        <taxon>Fungi</taxon>
        <taxon>Dikarya</taxon>
        <taxon>Basidiomycota</taxon>
        <taxon>Agaricomycotina</taxon>
        <taxon>Agaricomycetes</taxon>
        <taxon>Polyporales</taxon>
        <taxon>Polyporaceae</taxon>
        <taxon>Trametes</taxon>
    </lineage>
</organism>
<evidence type="ECO:0000313" key="2">
    <source>
        <dbReference type="EMBL" id="KAJ8488754.1"/>
    </source>
</evidence>
<name>A0AAD7TYF0_9APHY</name>
<protein>
    <submittedName>
        <fullName evidence="2">Uncharacterized protein</fullName>
    </submittedName>
</protein>
<dbReference type="EMBL" id="JAPEVG010000058">
    <property type="protein sequence ID" value="KAJ8488754.1"/>
    <property type="molecule type" value="Genomic_DNA"/>
</dbReference>
<comment type="caution">
    <text evidence="2">The sequence shown here is derived from an EMBL/GenBank/DDBJ whole genome shotgun (WGS) entry which is preliminary data.</text>
</comment>
<proteinExistence type="predicted"/>
<gene>
    <name evidence="2" type="ORF">ONZ51_g3362</name>
</gene>
<feature type="compositionally biased region" description="Acidic residues" evidence="1">
    <location>
        <begin position="323"/>
        <end position="333"/>
    </location>
</feature>
<evidence type="ECO:0000256" key="1">
    <source>
        <dbReference type="SAM" id="MobiDB-lite"/>
    </source>
</evidence>
<feature type="region of interest" description="Disordered" evidence="1">
    <location>
        <begin position="318"/>
        <end position="436"/>
    </location>
</feature>